<organism evidence="5 6">
    <name type="scientific">Vibrio nigripulchritudo SOn1</name>
    <dbReference type="NCBI Taxonomy" id="1238450"/>
    <lineage>
        <taxon>Bacteria</taxon>
        <taxon>Pseudomonadati</taxon>
        <taxon>Pseudomonadota</taxon>
        <taxon>Gammaproteobacteria</taxon>
        <taxon>Vibrionales</taxon>
        <taxon>Vibrionaceae</taxon>
        <taxon>Vibrio</taxon>
    </lineage>
</organism>
<dbReference type="GO" id="GO:0016853">
    <property type="term" value="F:isomerase activity"/>
    <property type="evidence" value="ECO:0007669"/>
    <property type="project" value="UniProtKB-KW"/>
</dbReference>
<dbReference type="Gene3D" id="3.90.226.10">
    <property type="entry name" value="2-enoyl-CoA Hydratase, Chain A, domain 1"/>
    <property type="match status" value="1"/>
</dbReference>
<evidence type="ECO:0000256" key="2">
    <source>
        <dbReference type="ARBA" id="ARBA00023235"/>
    </source>
</evidence>
<dbReference type="InterPro" id="IPR014748">
    <property type="entry name" value="Enoyl-CoA_hydra_C"/>
</dbReference>
<dbReference type="EC" id="4.2.1.17" evidence="5"/>
<dbReference type="Proteomes" id="UP000018211">
    <property type="component" value="Unassembled WGS sequence"/>
</dbReference>
<dbReference type="SUPFAM" id="SSF52096">
    <property type="entry name" value="ClpP/crotonase"/>
    <property type="match status" value="1"/>
</dbReference>
<dbReference type="AlphaFoldDB" id="A0AAV2VWQ2"/>
<evidence type="ECO:0000313" key="5">
    <source>
        <dbReference type="EMBL" id="CCO49177.1"/>
    </source>
</evidence>
<dbReference type="InterPro" id="IPR029045">
    <property type="entry name" value="ClpP/crotonase-like_dom_sf"/>
</dbReference>
<protein>
    <submittedName>
        <fullName evidence="5">Enoyl-CoA hydratase</fullName>
        <ecNumber evidence="5">4.2.1.17</ecNumber>
    </submittedName>
</protein>
<dbReference type="PANTHER" id="PTHR11941:SF54">
    <property type="entry name" value="ENOYL-COA HYDRATASE, MITOCHONDRIAL"/>
    <property type="match status" value="1"/>
</dbReference>
<keyword evidence="2" id="KW-0413">Isomerase</keyword>
<evidence type="ECO:0000256" key="4">
    <source>
        <dbReference type="RuleBase" id="RU003707"/>
    </source>
</evidence>
<dbReference type="GO" id="GO:0006635">
    <property type="term" value="P:fatty acid beta-oxidation"/>
    <property type="evidence" value="ECO:0007669"/>
    <property type="project" value="TreeGrafter"/>
</dbReference>
<reference evidence="5 6" key="1">
    <citation type="journal article" date="2013" name="ISME J.">
        <title>Comparative genomics of pathogenic lineages of Vibrio nigripulchritudo identifies virulence-associated traits.</title>
        <authorList>
            <person name="Goudenege D."/>
            <person name="Labreuche Y."/>
            <person name="Krin E."/>
            <person name="Ansquer D."/>
            <person name="Mangenot S."/>
            <person name="Calteau A."/>
            <person name="Medigue C."/>
            <person name="Mazel D."/>
            <person name="Polz M.F."/>
            <person name="Le Roux F."/>
        </authorList>
    </citation>
    <scope>NUCLEOTIDE SEQUENCE [LARGE SCALE GENOMIC DNA]</scope>
    <source>
        <strain evidence="5 6">SOn1</strain>
    </source>
</reference>
<dbReference type="InterPro" id="IPR018376">
    <property type="entry name" value="Enoyl-CoA_hyd/isom_CS"/>
</dbReference>
<evidence type="ECO:0000256" key="1">
    <source>
        <dbReference type="ARBA" id="ARBA00005254"/>
    </source>
</evidence>
<dbReference type="FunFam" id="3.90.226.10:FF:000009">
    <property type="entry name" value="Carnitinyl-CoA dehydratase"/>
    <property type="match status" value="1"/>
</dbReference>
<dbReference type="InterPro" id="IPR001753">
    <property type="entry name" value="Enoyl-CoA_hydra/iso"/>
</dbReference>
<keyword evidence="3 5" id="KW-0456">Lyase</keyword>
<sequence>MEKTFQYLTLTSPAKHVALITFNRPEKLNALSETMQLELFEALDIVEQDSATRVVMFTGSGNKAFVAGADINEYRGLQIKKFNDYQLKGREAFERIEQLPKPTIALVNGFAMGGGFEIALSCDLLIASDNALMGLPEGLLGLCPGGGGTQRLLRAVGKAVTMDVLLSGKRIKADEALRLGLASQICSQDALLEEGLKKASYLLKVSPVAQAAMKKLVRNGFDTPLESGLSWEQASLLQLYCSEDGQEGVAAFLDKRTPAFDVSSEMTSSSGGKNGQ</sequence>
<name>A0AAV2VWQ2_9VIBR</name>
<dbReference type="CDD" id="cd06558">
    <property type="entry name" value="crotonase-like"/>
    <property type="match status" value="1"/>
</dbReference>
<accession>A0AAV2VWQ2</accession>
<dbReference type="Pfam" id="PF00378">
    <property type="entry name" value="ECH_1"/>
    <property type="match status" value="1"/>
</dbReference>
<comment type="similarity">
    <text evidence="1 4">Belongs to the enoyl-CoA hydratase/isomerase family.</text>
</comment>
<gene>
    <name evidence="5" type="ORF">VIBNISOn1_790104</name>
</gene>
<dbReference type="EMBL" id="CAOF01000174">
    <property type="protein sequence ID" value="CCO49177.1"/>
    <property type="molecule type" value="Genomic_DNA"/>
</dbReference>
<dbReference type="Gene3D" id="1.10.12.10">
    <property type="entry name" value="Lyase 2-enoyl-coa Hydratase, Chain A, domain 2"/>
    <property type="match status" value="1"/>
</dbReference>
<comment type="caution">
    <text evidence="5">The sequence shown here is derived from an EMBL/GenBank/DDBJ whole genome shotgun (WGS) entry which is preliminary data.</text>
</comment>
<proteinExistence type="inferred from homology"/>
<evidence type="ECO:0000313" key="6">
    <source>
        <dbReference type="Proteomes" id="UP000018211"/>
    </source>
</evidence>
<dbReference type="PANTHER" id="PTHR11941">
    <property type="entry name" value="ENOYL-COA HYDRATASE-RELATED"/>
    <property type="match status" value="1"/>
</dbReference>
<dbReference type="PROSITE" id="PS00166">
    <property type="entry name" value="ENOYL_COA_HYDRATASE"/>
    <property type="match status" value="1"/>
</dbReference>
<dbReference type="RefSeq" id="WP_022613397.1">
    <property type="nucleotide sequence ID" value="NZ_LK391965.1"/>
</dbReference>
<evidence type="ECO:0000256" key="3">
    <source>
        <dbReference type="ARBA" id="ARBA00023239"/>
    </source>
</evidence>
<dbReference type="GO" id="GO:0004300">
    <property type="term" value="F:enoyl-CoA hydratase activity"/>
    <property type="evidence" value="ECO:0007669"/>
    <property type="project" value="UniProtKB-EC"/>
</dbReference>